<dbReference type="Proteomes" id="UP000712281">
    <property type="component" value="Unassembled WGS sequence"/>
</dbReference>
<dbReference type="EMBL" id="QGKW02001988">
    <property type="protein sequence ID" value="KAF2553395.1"/>
    <property type="molecule type" value="Genomic_DNA"/>
</dbReference>
<comment type="caution">
    <text evidence="1">The sequence shown here is derived from an EMBL/GenBank/DDBJ whole genome shotgun (WGS) entry which is preliminary data.</text>
</comment>
<name>A0A8S9H4C2_BRACR</name>
<evidence type="ECO:0000313" key="2">
    <source>
        <dbReference type="Proteomes" id="UP000712281"/>
    </source>
</evidence>
<protein>
    <submittedName>
        <fullName evidence="1">Uncharacterized protein</fullName>
    </submittedName>
</protein>
<evidence type="ECO:0000313" key="1">
    <source>
        <dbReference type="EMBL" id="KAF2553395.1"/>
    </source>
</evidence>
<accession>A0A8S9H4C2</accession>
<proteinExistence type="predicted"/>
<sequence>MEYISCEHQRFMTLSTVGSLSCLRWELLRLTSCCTAVPPTTGRGKNPENKSSRLPINRRISAKEEMI</sequence>
<organism evidence="1 2">
    <name type="scientific">Brassica cretica</name>
    <name type="common">Mustard</name>
    <dbReference type="NCBI Taxonomy" id="69181"/>
    <lineage>
        <taxon>Eukaryota</taxon>
        <taxon>Viridiplantae</taxon>
        <taxon>Streptophyta</taxon>
        <taxon>Embryophyta</taxon>
        <taxon>Tracheophyta</taxon>
        <taxon>Spermatophyta</taxon>
        <taxon>Magnoliopsida</taxon>
        <taxon>eudicotyledons</taxon>
        <taxon>Gunneridae</taxon>
        <taxon>Pentapetalae</taxon>
        <taxon>rosids</taxon>
        <taxon>malvids</taxon>
        <taxon>Brassicales</taxon>
        <taxon>Brassicaceae</taxon>
        <taxon>Brassiceae</taxon>
        <taxon>Brassica</taxon>
    </lineage>
</organism>
<gene>
    <name evidence="1" type="ORF">F2Q68_00035903</name>
</gene>
<reference evidence="1" key="1">
    <citation type="submission" date="2019-12" db="EMBL/GenBank/DDBJ databases">
        <title>Genome sequencing and annotation of Brassica cretica.</title>
        <authorList>
            <person name="Studholme D.J."/>
            <person name="Sarris P.F."/>
        </authorList>
    </citation>
    <scope>NUCLEOTIDE SEQUENCE</scope>
    <source>
        <strain evidence="1">PFS-001/15</strain>
        <tissue evidence="1">Leaf</tissue>
    </source>
</reference>
<dbReference type="AlphaFoldDB" id="A0A8S9H4C2"/>